<keyword evidence="5" id="KW-0560">Oxidoreductase</keyword>
<feature type="region of interest" description="Disordered" evidence="7">
    <location>
        <begin position="1"/>
        <end position="33"/>
    </location>
</feature>
<dbReference type="AlphaFoldDB" id="A0A8H4RXZ9"/>
<evidence type="ECO:0000256" key="1">
    <source>
        <dbReference type="ARBA" id="ARBA00001974"/>
    </source>
</evidence>
<feature type="binding site" evidence="6">
    <location>
        <position position="203"/>
    </location>
    <ligand>
        <name>FAD</name>
        <dbReference type="ChEBI" id="CHEBI:57692"/>
    </ligand>
</feature>
<dbReference type="Pfam" id="PF01266">
    <property type="entry name" value="DAO"/>
    <property type="match status" value="1"/>
</dbReference>
<sequence>MPSGVKHNATTSPESDNDQPYRDGKSGSTLLYDPAGSSKSAGVVGLQTALSLAEAGFDVTIVARDWPGDGDREPTYTSMRSGAQWRSNPDFADYRQQEWDRQTFLHWLELVQAVRPEKLGIEMKPAVYLWNEYEDEPLTPAASHWWTSFLPSFEVMSKEAIDAEGNFAAGFRYKTFAVCPPIYLQYLQGTCREQGVECREHIVGSPSDVFSLDGLENSIGVINCTGLAAGALVSDTNVFPTKGQTVLVAGQASRIATRRGDGWEALVIPWPGTNQTLLGGCKIPGDWNTVPNDDMTKTILDRCKPIAPELLNAGGEFEVLKVQVGLRPSRRGGPRMEAECYRGKDGSEKFIYHCYGNYSAGYEGSVGIAREVCSHVQSHVKSL</sequence>
<comment type="caution">
    <text evidence="9">The sequence shown here is derived from an EMBL/GenBank/DDBJ whole genome shotgun (WGS) entry which is preliminary data.</text>
</comment>
<evidence type="ECO:0000259" key="8">
    <source>
        <dbReference type="Pfam" id="PF01266"/>
    </source>
</evidence>
<dbReference type="GO" id="GO:0003884">
    <property type="term" value="F:D-amino-acid oxidase activity"/>
    <property type="evidence" value="ECO:0007669"/>
    <property type="project" value="InterPro"/>
</dbReference>
<comment type="similarity">
    <text evidence="2">Belongs to the DAMOX/DASOX family.</text>
</comment>
<dbReference type="GO" id="GO:0005737">
    <property type="term" value="C:cytoplasm"/>
    <property type="evidence" value="ECO:0007669"/>
    <property type="project" value="TreeGrafter"/>
</dbReference>
<comment type="cofactor">
    <cofactor evidence="1 6">
        <name>FAD</name>
        <dbReference type="ChEBI" id="CHEBI:57692"/>
    </cofactor>
</comment>
<dbReference type="PANTHER" id="PTHR11530">
    <property type="entry name" value="D-AMINO ACID OXIDASE"/>
    <property type="match status" value="1"/>
</dbReference>
<proteinExistence type="inferred from homology"/>
<dbReference type="SUPFAM" id="SSF51971">
    <property type="entry name" value="Nucleotide-binding domain"/>
    <property type="match status" value="1"/>
</dbReference>
<dbReference type="InterPro" id="IPR006076">
    <property type="entry name" value="FAD-dep_OxRdtase"/>
</dbReference>
<dbReference type="Gene3D" id="3.40.50.720">
    <property type="entry name" value="NAD(P)-binding Rossmann-like Domain"/>
    <property type="match status" value="1"/>
</dbReference>
<feature type="domain" description="FAD dependent oxidoreductase" evidence="8">
    <location>
        <begin position="41"/>
        <end position="373"/>
    </location>
</feature>
<dbReference type="GO" id="GO:0019478">
    <property type="term" value="P:D-amino acid catabolic process"/>
    <property type="evidence" value="ECO:0007669"/>
    <property type="project" value="TreeGrafter"/>
</dbReference>
<gene>
    <name evidence="9" type="ORF">G7Y89_g482</name>
</gene>
<feature type="binding site" evidence="6">
    <location>
        <position position="327"/>
    </location>
    <ligand>
        <name>D-dopa</name>
        <dbReference type="ChEBI" id="CHEBI:149689"/>
    </ligand>
</feature>
<dbReference type="InterPro" id="IPR023209">
    <property type="entry name" value="DAO"/>
</dbReference>
<feature type="binding site" evidence="6">
    <location>
        <position position="225"/>
    </location>
    <ligand>
        <name>FAD</name>
        <dbReference type="ChEBI" id="CHEBI:57692"/>
    </ligand>
</feature>
<keyword evidence="3" id="KW-0285">Flavoprotein</keyword>
<protein>
    <recommendedName>
        <fullName evidence="8">FAD dependent oxidoreductase domain-containing protein</fullName>
    </recommendedName>
</protein>
<reference evidence="9 10" key="1">
    <citation type="submission" date="2020-03" db="EMBL/GenBank/DDBJ databases">
        <title>Draft Genome Sequence of Cudoniella acicularis.</title>
        <authorList>
            <person name="Buettner E."/>
            <person name="Kellner H."/>
        </authorList>
    </citation>
    <scope>NUCLEOTIDE SEQUENCE [LARGE SCALE GENOMIC DNA]</scope>
    <source>
        <strain evidence="9 10">DSM 108380</strain>
    </source>
</reference>
<dbReference type="SUPFAM" id="SSF54373">
    <property type="entry name" value="FAD-linked reductases, C-terminal domain"/>
    <property type="match status" value="1"/>
</dbReference>
<keyword evidence="4 6" id="KW-0274">FAD</keyword>
<evidence type="ECO:0000256" key="7">
    <source>
        <dbReference type="SAM" id="MobiDB-lite"/>
    </source>
</evidence>
<name>A0A8H4RXZ9_9HELO</name>
<evidence type="ECO:0000256" key="2">
    <source>
        <dbReference type="ARBA" id="ARBA00006730"/>
    </source>
</evidence>
<organism evidence="9 10">
    <name type="scientific">Cudoniella acicularis</name>
    <dbReference type="NCBI Taxonomy" id="354080"/>
    <lineage>
        <taxon>Eukaryota</taxon>
        <taxon>Fungi</taxon>
        <taxon>Dikarya</taxon>
        <taxon>Ascomycota</taxon>
        <taxon>Pezizomycotina</taxon>
        <taxon>Leotiomycetes</taxon>
        <taxon>Helotiales</taxon>
        <taxon>Tricladiaceae</taxon>
        <taxon>Cudoniella</taxon>
    </lineage>
</organism>
<evidence type="ECO:0000256" key="5">
    <source>
        <dbReference type="ARBA" id="ARBA00023002"/>
    </source>
</evidence>
<evidence type="ECO:0000313" key="10">
    <source>
        <dbReference type="Proteomes" id="UP000566819"/>
    </source>
</evidence>
<keyword evidence="10" id="KW-1185">Reference proteome</keyword>
<evidence type="ECO:0000256" key="3">
    <source>
        <dbReference type="ARBA" id="ARBA00022630"/>
    </source>
</evidence>
<dbReference type="PANTHER" id="PTHR11530:SF30">
    <property type="entry name" value="FAD DEPENDENT OXIDOREDUCTASE DOMAIN-CONTAINING PROTEIN"/>
    <property type="match status" value="1"/>
</dbReference>
<evidence type="ECO:0000313" key="9">
    <source>
        <dbReference type="EMBL" id="KAF4637613.1"/>
    </source>
</evidence>
<dbReference type="PIRSF" id="PIRSF000189">
    <property type="entry name" value="D-aa_oxidase"/>
    <property type="match status" value="1"/>
</dbReference>
<evidence type="ECO:0000256" key="4">
    <source>
        <dbReference type="ARBA" id="ARBA00022827"/>
    </source>
</evidence>
<accession>A0A8H4RXZ9</accession>
<feature type="binding site" evidence="6">
    <location>
        <begin position="77"/>
        <end position="78"/>
    </location>
    <ligand>
        <name>FAD</name>
        <dbReference type="ChEBI" id="CHEBI:57692"/>
    </ligand>
</feature>
<dbReference type="EMBL" id="JAAMPI010000017">
    <property type="protein sequence ID" value="KAF4637613.1"/>
    <property type="molecule type" value="Genomic_DNA"/>
</dbReference>
<dbReference type="GO" id="GO:0071949">
    <property type="term" value="F:FAD binding"/>
    <property type="evidence" value="ECO:0007669"/>
    <property type="project" value="InterPro"/>
</dbReference>
<dbReference type="OrthoDB" id="2015447at2759"/>
<dbReference type="Proteomes" id="UP000566819">
    <property type="component" value="Unassembled WGS sequence"/>
</dbReference>
<evidence type="ECO:0000256" key="6">
    <source>
        <dbReference type="PIRSR" id="PIRSR000189-1"/>
    </source>
</evidence>
<dbReference type="Gene3D" id="3.30.9.10">
    <property type="entry name" value="D-Amino Acid Oxidase, subunit A, domain 2"/>
    <property type="match status" value="1"/>
</dbReference>